<feature type="transmembrane region" description="Helical" evidence="1">
    <location>
        <begin position="316"/>
        <end position="335"/>
    </location>
</feature>
<dbReference type="GO" id="GO:0016740">
    <property type="term" value="F:transferase activity"/>
    <property type="evidence" value="ECO:0007669"/>
    <property type="project" value="UniProtKB-KW"/>
</dbReference>
<feature type="transmembrane region" description="Helical" evidence="1">
    <location>
        <begin position="168"/>
        <end position="187"/>
    </location>
</feature>
<dbReference type="SUPFAM" id="SSF53448">
    <property type="entry name" value="Nucleotide-diphospho-sugar transferases"/>
    <property type="match status" value="1"/>
</dbReference>
<organism evidence="3 4">
    <name type="scientific">Acidisarcina polymorpha</name>
    <dbReference type="NCBI Taxonomy" id="2211140"/>
    <lineage>
        <taxon>Bacteria</taxon>
        <taxon>Pseudomonadati</taxon>
        <taxon>Acidobacteriota</taxon>
        <taxon>Terriglobia</taxon>
        <taxon>Terriglobales</taxon>
        <taxon>Acidobacteriaceae</taxon>
        <taxon>Acidisarcina</taxon>
    </lineage>
</organism>
<dbReference type="AlphaFoldDB" id="A0A2Z5G2Q1"/>
<reference evidence="3 4" key="1">
    <citation type="journal article" date="2018" name="Front. Microbiol.">
        <title>Hydrolytic Capabilities as a Key to Environmental Success: Chitinolytic and Cellulolytic Acidobacteria From Acidic Sub-arctic Soils and Boreal Peatlands.</title>
        <authorList>
            <person name="Belova S.E."/>
            <person name="Ravin N.V."/>
            <person name="Pankratov T.A."/>
            <person name="Rakitin A.L."/>
            <person name="Ivanova A.A."/>
            <person name="Beletsky A.V."/>
            <person name="Mardanov A.V."/>
            <person name="Sinninghe Damste J.S."/>
            <person name="Dedysh S.N."/>
        </authorList>
    </citation>
    <scope>NUCLEOTIDE SEQUENCE [LARGE SCALE GENOMIC DNA]</scope>
    <source>
        <strain evidence="3 4">SBC82</strain>
    </source>
</reference>
<dbReference type="RefSeq" id="WP_114208056.1">
    <property type="nucleotide sequence ID" value="NZ_CP030840.1"/>
</dbReference>
<evidence type="ECO:0000256" key="1">
    <source>
        <dbReference type="SAM" id="Phobius"/>
    </source>
</evidence>
<feature type="transmembrane region" description="Helical" evidence="1">
    <location>
        <begin position="342"/>
        <end position="361"/>
    </location>
</feature>
<dbReference type="EMBL" id="CP030840">
    <property type="protein sequence ID" value="AXC12957.1"/>
    <property type="molecule type" value="Genomic_DNA"/>
</dbReference>
<dbReference type="InterPro" id="IPR001173">
    <property type="entry name" value="Glyco_trans_2-like"/>
</dbReference>
<evidence type="ECO:0000313" key="3">
    <source>
        <dbReference type="EMBL" id="AXC12957.1"/>
    </source>
</evidence>
<protein>
    <submittedName>
        <fullName evidence="3">Glycosyltransferases involved in cell wall biogenesis</fullName>
    </submittedName>
</protein>
<dbReference type="CDD" id="cd00761">
    <property type="entry name" value="Glyco_tranf_GTA_type"/>
    <property type="match status" value="1"/>
</dbReference>
<dbReference type="PANTHER" id="PTHR43646:SF3">
    <property type="entry name" value="SLR1566 PROTEIN"/>
    <property type="match status" value="1"/>
</dbReference>
<feature type="transmembrane region" description="Helical" evidence="1">
    <location>
        <begin position="281"/>
        <end position="304"/>
    </location>
</feature>
<dbReference type="Pfam" id="PF00535">
    <property type="entry name" value="Glycos_transf_2"/>
    <property type="match status" value="1"/>
</dbReference>
<evidence type="ECO:0000313" key="4">
    <source>
        <dbReference type="Proteomes" id="UP000253606"/>
    </source>
</evidence>
<dbReference type="Gene3D" id="3.90.550.10">
    <property type="entry name" value="Spore Coat Polysaccharide Biosynthesis Protein SpsA, Chain A"/>
    <property type="match status" value="1"/>
</dbReference>
<dbReference type="PANTHER" id="PTHR43646">
    <property type="entry name" value="GLYCOSYLTRANSFERASE"/>
    <property type="match status" value="1"/>
</dbReference>
<accession>A0A2Z5G2Q1</accession>
<keyword evidence="1" id="KW-0472">Membrane</keyword>
<proteinExistence type="predicted"/>
<keyword evidence="1" id="KW-0812">Transmembrane</keyword>
<dbReference type="KEGG" id="abas:ACPOL_3676"/>
<dbReference type="OrthoDB" id="9806525at2"/>
<keyword evidence="1" id="KW-1133">Transmembrane helix</keyword>
<name>A0A2Z5G2Q1_9BACT</name>
<sequence>MILIRLIELVLFCSVVPAALFLWNVALYHEPRKSGIAELKPLSVLIPARNEERSICASVESVLLSRDIEFEIIVLDDSSTDRTEEMVAQIAASDPRVRVEPAPPLPAGWNGKQHACYVLASLARYDTFCFLDADVRLQPGALSRMSAFLETSGSDLVSGFPFQETKTFLEWLLLPLIHFVLLAYLPIAGMRKFRAPGFAAGCGQFLMVRRAPYFQSGGHAAIRTTMHDGLLLPQLLRKHGFRTDIADLTNLATCRMYQCSSEVWSGLAKNATEGLAAPSRILFFSGLLFFGQIAPLLLAVAILITPLSVIGVIRPWIFAAVLASLLPRLVAVMRFRQRLMSAVLHPIGIAVLLALQWYAFFRKLAGQQATWKDRVYNAG</sequence>
<feature type="domain" description="Glycosyltransferase 2-like" evidence="2">
    <location>
        <begin position="43"/>
        <end position="211"/>
    </location>
</feature>
<dbReference type="InterPro" id="IPR029044">
    <property type="entry name" value="Nucleotide-diphossugar_trans"/>
</dbReference>
<feature type="transmembrane region" description="Helical" evidence="1">
    <location>
        <begin position="7"/>
        <end position="26"/>
    </location>
</feature>
<gene>
    <name evidence="3" type="ORF">ACPOL_3676</name>
</gene>
<evidence type="ECO:0000259" key="2">
    <source>
        <dbReference type="Pfam" id="PF00535"/>
    </source>
</evidence>
<keyword evidence="3" id="KW-0808">Transferase</keyword>
<keyword evidence="4" id="KW-1185">Reference proteome</keyword>
<dbReference type="Proteomes" id="UP000253606">
    <property type="component" value="Chromosome"/>
</dbReference>